<dbReference type="PANTHER" id="PTHR11183">
    <property type="entry name" value="GLYCOGENIN SUBFAMILY MEMBER"/>
    <property type="match status" value="1"/>
</dbReference>
<organism evidence="3 4">
    <name type="scientific">Kwoniella heveanensis BCC8398</name>
    <dbReference type="NCBI Taxonomy" id="1296120"/>
    <lineage>
        <taxon>Eukaryota</taxon>
        <taxon>Fungi</taxon>
        <taxon>Dikarya</taxon>
        <taxon>Basidiomycota</taxon>
        <taxon>Agaricomycotina</taxon>
        <taxon>Tremellomycetes</taxon>
        <taxon>Tremellales</taxon>
        <taxon>Cryptococcaceae</taxon>
        <taxon>Kwoniella</taxon>
    </lineage>
</organism>
<evidence type="ECO:0000313" key="4">
    <source>
        <dbReference type="Proteomes" id="UP000092666"/>
    </source>
</evidence>
<keyword evidence="4" id="KW-1185">Reference proteome</keyword>
<evidence type="ECO:0000256" key="1">
    <source>
        <dbReference type="SAM" id="MobiDB-lite"/>
    </source>
</evidence>
<dbReference type="AlphaFoldDB" id="A0A1B9GPD6"/>
<feature type="compositionally biased region" description="Low complexity" evidence="1">
    <location>
        <begin position="393"/>
        <end position="404"/>
    </location>
</feature>
<feature type="compositionally biased region" description="Basic and acidic residues" evidence="1">
    <location>
        <begin position="406"/>
        <end position="423"/>
    </location>
</feature>
<feature type="region of interest" description="Disordered" evidence="1">
    <location>
        <begin position="1"/>
        <end position="46"/>
    </location>
</feature>
<dbReference type="SUPFAM" id="SSF53448">
    <property type="entry name" value="Nucleotide-diphospho-sugar transferases"/>
    <property type="match status" value="1"/>
</dbReference>
<keyword evidence="2" id="KW-0472">Membrane</keyword>
<evidence type="ECO:0000256" key="2">
    <source>
        <dbReference type="SAM" id="Phobius"/>
    </source>
</evidence>
<evidence type="ECO:0000313" key="3">
    <source>
        <dbReference type="EMBL" id="OCF32974.1"/>
    </source>
</evidence>
<dbReference type="GO" id="GO:0016757">
    <property type="term" value="F:glycosyltransferase activity"/>
    <property type="evidence" value="ECO:0007669"/>
    <property type="project" value="InterPro"/>
</dbReference>
<feature type="transmembrane region" description="Helical" evidence="2">
    <location>
        <begin position="77"/>
        <end position="98"/>
    </location>
</feature>
<dbReference type="InterPro" id="IPR029044">
    <property type="entry name" value="Nucleotide-diphossugar_trans"/>
</dbReference>
<dbReference type="InterPro" id="IPR050587">
    <property type="entry name" value="GNT1/Glycosyltrans_8"/>
</dbReference>
<proteinExistence type="predicted"/>
<dbReference type="Proteomes" id="UP000092666">
    <property type="component" value="Unassembled WGS sequence"/>
</dbReference>
<evidence type="ECO:0008006" key="5">
    <source>
        <dbReference type="Google" id="ProtNLM"/>
    </source>
</evidence>
<keyword evidence="2" id="KW-0812">Transmembrane</keyword>
<sequence length="423" mass="48025">MSPFHENPRPISTEVSSRPPRSLRPSRGNSDEDAGPSSPLLTSSGAVRGALPAPISFSPKSRNKLSLSSGCCNLNRFFVKLFTFFLCVLGAFLILKLLHIQLIPANYYFGAGADRQDGRSREAYVTFLGHVDGQDIEQRYFHETRRLMFQTMYDPKTLDPNVVHRDFVVVTAPGVPDRQKDRFRAEGAIIKPRDAITSLPEDDENPESRWLQTYTKLHTFNLTQYYRVLYLDADIFLVRSLREVWDDANAWPSSGLAAMSETWEGEDHEIPIPPASTFNSGFMMIRPNASTLDQILRVTDYNAHFTDQAILNKYFELDGSHPWQSLDHKFCSTHPTERDVSAGIYSLHEKMWYGHVQESLRRLWELTLARMDGFWLAKSPLTGIEAERESDTPVETETVGTTELGDGDRNEDIEVKGETVEVN</sequence>
<reference evidence="3 4" key="1">
    <citation type="submission" date="2013-07" db="EMBL/GenBank/DDBJ databases">
        <title>The Genome Sequence of Cryptococcus heveanensis BCC8398.</title>
        <authorList>
            <consortium name="The Broad Institute Genome Sequencing Platform"/>
            <person name="Cuomo C."/>
            <person name="Litvintseva A."/>
            <person name="Chen Y."/>
            <person name="Heitman J."/>
            <person name="Sun S."/>
            <person name="Springer D."/>
            <person name="Dromer F."/>
            <person name="Young S.K."/>
            <person name="Zeng Q."/>
            <person name="Gargeya S."/>
            <person name="Fitzgerald M."/>
            <person name="Abouelleil A."/>
            <person name="Alvarado L."/>
            <person name="Berlin A.M."/>
            <person name="Chapman S.B."/>
            <person name="Dewar J."/>
            <person name="Goldberg J."/>
            <person name="Griggs A."/>
            <person name="Gujja S."/>
            <person name="Hansen M."/>
            <person name="Howarth C."/>
            <person name="Imamovic A."/>
            <person name="Larimer J."/>
            <person name="McCowan C."/>
            <person name="Murphy C."/>
            <person name="Pearson M."/>
            <person name="Priest M."/>
            <person name="Roberts A."/>
            <person name="Saif S."/>
            <person name="Shea T."/>
            <person name="Sykes S."/>
            <person name="Wortman J."/>
            <person name="Nusbaum C."/>
            <person name="Birren B."/>
        </authorList>
    </citation>
    <scope>NUCLEOTIDE SEQUENCE [LARGE SCALE GENOMIC DNA]</scope>
    <source>
        <strain evidence="3 4">BCC8398</strain>
    </source>
</reference>
<gene>
    <name evidence="3" type="ORF">I316_05312</name>
</gene>
<feature type="region of interest" description="Disordered" evidence="1">
    <location>
        <begin position="385"/>
        <end position="423"/>
    </location>
</feature>
<dbReference type="STRING" id="1296120.A0A1B9GPD6"/>
<dbReference type="Pfam" id="PF01501">
    <property type="entry name" value="Glyco_transf_8"/>
    <property type="match status" value="1"/>
</dbReference>
<feature type="compositionally biased region" description="Low complexity" evidence="1">
    <location>
        <begin position="16"/>
        <end position="27"/>
    </location>
</feature>
<reference evidence="4" key="2">
    <citation type="submission" date="2013-12" db="EMBL/GenBank/DDBJ databases">
        <title>Evolution of pathogenesis and genome organization in the Tremellales.</title>
        <authorList>
            <person name="Cuomo C."/>
            <person name="Litvintseva A."/>
            <person name="Heitman J."/>
            <person name="Chen Y."/>
            <person name="Sun S."/>
            <person name="Springer D."/>
            <person name="Dromer F."/>
            <person name="Young S."/>
            <person name="Zeng Q."/>
            <person name="Chapman S."/>
            <person name="Gujja S."/>
            <person name="Saif S."/>
            <person name="Birren B."/>
        </authorList>
    </citation>
    <scope>NUCLEOTIDE SEQUENCE [LARGE SCALE GENOMIC DNA]</scope>
    <source>
        <strain evidence="4">BCC8398</strain>
    </source>
</reference>
<dbReference type="OrthoDB" id="2014201at2759"/>
<name>A0A1B9GPD6_9TREE</name>
<protein>
    <recommendedName>
        <fullName evidence="5">Hexosyltransferase</fullName>
    </recommendedName>
</protein>
<accession>A0A1B9GPD6</accession>
<keyword evidence="2" id="KW-1133">Transmembrane helix</keyword>
<dbReference type="InterPro" id="IPR002495">
    <property type="entry name" value="Glyco_trans_8"/>
</dbReference>
<dbReference type="Gene3D" id="3.90.550.10">
    <property type="entry name" value="Spore Coat Polysaccharide Biosynthesis Protein SpsA, Chain A"/>
    <property type="match status" value="1"/>
</dbReference>
<dbReference type="EMBL" id="KI669506">
    <property type="protein sequence ID" value="OCF32974.1"/>
    <property type="molecule type" value="Genomic_DNA"/>
</dbReference>